<feature type="compositionally biased region" description="Low complexity" evidence="1">
    <location>
        <begin position="32"/>
        <end position="46"/>
    </location>
</feature>
<accession>A0AAV7QP09</accession>
<dbReference type="AlphaFoldDB" id="A0AAV7QP09"/>
<dbReference type="Proteomes" id="UP001066276">
    <property type="component" value="Chromosome 6"/>
</dbReference>
<keyword evidence="3" id="KW-1185">Reference proteome</keyword>
<name>A0AAV7QP09_PLEWA</name>
<gene>
    <name evidence="2" type="ORF">NDU88_008123</name>
</gene>
<feature type="region of interest" description="Disordered" evidence="1">
    <location>
        <begin position="1"/>
        <end position="152"/>
    </location>
</feature>
<organism evidence="2 3">
    <name type="scientific">Pleurodeles waltl</name>
    <name type="common">Iberian ribbed newt</name>
    <dbReference type="NCBI Taxonomy" id="8319"/>
    <lineage>
        <taxon>Eukaryota</taxon>
        <taxon>Metazoa</taxon>
        <taxon>Chordata</taxon>
        <taxon>Craniata</taxon>
        <taxon>Vertebrata</taxon>
        <taxon>Euteleostomi</taxon>
        <taxon>Amphibia</taxon>
        <taxon>Batrachia</taxon>
        <taxon>Caudata</taxon>
        <taxon>Salamandroidea</taxon>
        <taxon>Salamandridae</taxon>
        <taxon>Pleurodelinae</taxon>
        <taxon>Pleurodeles</taxon>
    </lineage>
</organism>
<sequence>MERPSAPSPRERRVWEPPVVSHDTEESVGATSGVPGHSGSVGVTSGIPGHSGSVRVTSGIPGHSSSMGATSGIPGHSGSVGATRGVQDTAAASEPPPTPQHAAAAPGPPVAPQDAAAGQEAEHPNSSHALGRAWPRKVHGAGPNSCSELKEGEERVRIEPRKGGIFFFTSFSPFWQLGSISFKKKKPQKRDFYFIYGSRQCPTIRVFSHKAKLAYEVKKNPRNKQKRYKEVYLI</sequence>
<protein>
    <submittedName>
        <fullName evidence="2">Uncharacterized protein</fullName>
    </submittedName>
</protein>
<proteinExistence type="predicted"/>
<evidence type="ECO:0000313" key="3">
    <source>
        <dbReference type="Proteomes" id="UP001066276"/>
    </source>
</evidence>
<dbReference type="EMBL" id="JANPWB010000010">
    <property type="protein sequence ID" value="KAJ1141795.1"/>
    <property type="molecule type" value="Genomic_DNA"/>
</dbReference>
<feature type="compositionally biased region" description="Basic and acidic residues" evidence="1">
    <location>
        <begin position="1"/>
        <end position="15"/>
    </location>
</feature>
<evidence type="ECO:0000313" key="2">
    <source>
        <dbReference type="EMBL" id="KAJ1141795.1"/>
    </source>
</evidence>
<reference evidence="2" key="1">
    <citation type="journal article" date="2022" name="bioRxiv">
        <title>Sequencing and chromosome-scale assembly of the giantPleurodeles waltlgenome.</title>
        <authorList>
            <person name="Brown T."/>
            <person name="Elewa A."/>
            <person name="Iarovenko S."/>
            <person name="Subramanian E."/>
            <person name="Araus A.J."/>
            <person name="Petzold A."/>
            <person name="Susuki M."/>
            <person name="Suzuki K.-i.T."/>
            <person name="Hayashi T."/>
            <person name="Toyoda A."/>
            <person name="Oliveira C."/>
            <person name="Osipova E."/>
            <person name="Leigh N.D."/>
            <person name="Simon A."/>
            <person name="Yun M.H."/>
        </authorList>
    </citation>
    <scope>NUCLEOTIDE SEQUENCE</scope>
    <source>
        <strain evidence="2">20211129_DDA</strain>
        <tissue evidence="2">Liver</tissue>
    </source>
</reference>
<evidence type="ECO:0000256" key="1">
    <source>
        <dbReference type="SAM" id="MobiDB-lite"/>
    </source>
</evidence>
<comment type="caution">
    <text evidence="2">The sequence shown here is derived from an EMBL/GenBank/DDBJ whole genome shotgun (WGS) entry which is preliminary data.</text>
</comment>